<dbReference type="InterPro" id="IPR000047">
    <property type="entry name" value="HTH_motif"/>
</dbReference>
<dbReference type="SMART" id="SM00389">
    <property type="entry name" value="HOX"/>
    <property type="match status" value="1"/>
</dbReference>
<dbReference type="PANTHER" id="PTHR45664:SF12">
    <property type="entry name" value="PANCREAS_DUODENUM HOMEOBOX PROTEIN 1"/>
    <property type="match status" value="1"/>
</dbReference>
<keyword evidence="4 5" id="KW-0539">Nucleus</keyword>
<dbReference type="OrthoDB" id="6159439at2759"/>
<evidence type="ECO:0000259" key="6">
    <source>
        <dbReference type="SMART" id="SM00389"/>
    </source>
</evidence>
<dbReference type="GO" id="GO:0000978">
    <property type="term" value="F:RNA polymerase II cis-regulatory region sequence-specific DNA binding"/>
    <property type="evidence" value="ECO:0007669"/>
    <property type="project" value="TreeGrafter"/>
</dbReference>
<dbReference type="PANTHER" id="PTHR45664">
    <property type="entry name" value="PROTEIN ZERKNUELLT 1-RELATED"/>
    <property type="match status" value="1"/>
</dbReference>
<comment type="caution">
    <text evidence="7">The sequence shown here is derived from an EMBL/GenBank/DDBJ whole genome shotgun (WGS) entry which is preliminary data.</text>
</comment>
<dbReference type="Pfam" id="PF00046">
    <property type="entry name" value="Homeodomain"/>
    <property type="match status" value="1"/>
</dbReference>
<feature type="domain" description="Homeobox" evidence="6">
    <location>
        <begin position="43"/>
        <end position="105"/>
    </location>
</feature>
<proteinExistence type="predicted"/>
<protein>
    <recommendedName>
        <fullName evidence="6">Homeobox domain-containing protein</fullName>
    </recommendedName>
</protein>
<evidence type="ECO:0000256" key="2">
    <source>
        <dbReference type="ARBA" id="ARBA00023125"/>
    </source>
</evidence>
<name>A0A9P9Z0D8_9MUSC</name>
<dbReference type="GO" id="GO:0000981">
    <property type="term" value="F:DNA-binding transcription factor activity, RNA polymerase II-specific"/>
    <property type="evidence" value="ECO:0007669"/>
    <property type="project" value="InterPro"/>
</dbReference>
<dbReference type="InterPro" id="IPR001356">
    <property type="entry name" value="HD"/>
</dbReference>
<evidence type="ECO:0000256" key="4">
    <source>
        <dbReference type="ARBA" id="ARBA00023242"/>
    </source>
</evidence>
<dbReference type="GO" id="GO:0045944">
    <property type="term" value="P:positive regulation of transcription by RNA polymerase II"/>
    <property type="evidence" value="ECO:0007669"/>
    <property type="project" value="UniProtKB-ARBA"/>
</dbReference>
<dbReference type="GO" id="GO:0048513">
    <property type="term" value="P:animal organ development"/>
    <property type="evidence" value="ECO:0007669"/>
    <property type="project" value="UniProtKB-ARBA"/>
</dbReference>
<evidence type="ECO:0000256" key="1">
    <source>
        <dbReference type="ARBA" id="ARBA00004123"/>
    </source>
</evidence>
<accession>A0A9P9Z0D8</accession>
<reference evidence="7" key="1">
    <citation type="journal article" date="2023" name="Genome Biol. Evol.">
        <title>Long-read-based Genome Assembly of Drosophila gunungcola Reveals Fewer Chemosensory Genes in Flower-breeding Species.</title>
        <authorList>
            <person name="Negi A."/>
            <person name="Liao B.Y."/>
            <person name="Yeh S.D."/>
        </authorList>
    </citation>
    <scope>NUCLEOTIDE SEQUENCE</scope>
    <source>
        <strain evidence="7">Sukarami</strain>
    </source>
</reference>
<comment type="subcellular location">
    <subcellularLocation>
        <location evidence="1 5">Nucleus</location>
    </subcellularLocation>
</comment>
<dbReference type="EMBL" id="JAMKOV010000001">
    <property type="protein sequence ID" value="KAI8046437.1"/>
    <property type="molecule type" value="Genomic_DNA"/>
</dbReference>
<dbReference type="InterPro" id="IPR009057">
    <property type="entry name" value="Homeodomain-like_sf"/>
</dbReference>
<evidence type="ECO:0000313" key="8">
    <source>
        <dbReference type="Proteomes" id="UP001059596"/>
    </source>
</evidence>
<dbReference type="InterPro" id="IPR017970">
    <property type="entry name" value="Homeobox_CS"/>
</dbReference>
<evidence type="ECO:0000256" key="5">
    <source>
        <dbReference type="RuleBase" id="RU000682"/>
    </source>
</evidence>
<dbReference type="PROSITE" id="PS00027">
    <property type="entry name" value="HOMEOBOX_1"/>
    <property type="match status" value="1"/>
</dbReference>
<keyword evidence="2 5" id="KW-0238">DNA-binding</keyword>
<dbReference type="AlphaFoldDB" id="A0A9P9Z0D8"/>
<evidence type="ECO:0000256" key="3">
    <source>
        <dbReference type="ARBA" id="ARBA00023155"/>
    </source>
</evidence>
<evidence type="ECO:0000313" key="7">
    <source>
        <dbReference type="EMBL" id="KAI8046437.1"/>
    </source>
</evidence>
<dbReference type="Gene3D" id="1.10.10.60">
    <property type="entry name" value="Homeodomain-like"/>
    <property type="match status" value="1"/>
</dbReference>
<keyword evidence="3 5" id="KW-0371">Homeobox</keyword>
<dbReference type="Proteomes" id="UP001059596">
    <property type="component" value="Chromosome 3R"/>
</dbReference>
<dbReference type="PRINTS" id="PR00031">
    <property type="entry name" value="HTHREPRESSR"/>
</dbReference>
<dbReference type="PRINTS" id="PR00024">
    <property type="entry name" value="HOMEOBOX"/>
</dbReference>
<gene>
    <name evidence="7" type="ORF">M5D96_002645</name>
</gene>
<organism evidence="7 8">
    <name type="scientific">Drosophila gunungcola</name>
    <name type="common">fruit fly</name>
    <dbReference type="NCBI Taxonomy" id="103775"/>
    <lineage>
        <taxon>Eukaryota</taxon>
        <taxon>Metazoa</taxon>
        <taxon>Ecdysozoa</taxon>
        <taxon>Arthropoda</taxon>
        <taxon>Hexapoda</taxon>
        <taxon>Insecta</taxon>
        <taxon>Pterygota</taxon>
        <taxon>Neoptera</taxon>
        <taxon>Endopterygota</taxon>
        <taxon>Diptera</taxon>
        <taxon>Brachycera</taxon>
        <taxon>Muscomorpha</taxon>
        <taxon>Ephydroidea</taxon>
        <taxon>Drosophilidae</taxon>
        <taxon>Drosophila</taxon>
        <taxon>Sophophora</taxon>
    </lineage>
</organism>
<dbReference type="SUPFAM" id="SSF46689">
    <property type="entry name" value="Homeodomain-like"/>
    <property type="match status" value="1"/>
</dbReference>
<sequence length="257" mass="29376">MFTIENENCFVDNCSASDFVMYPCVNINLEGAPLAPTKSMEKSKRCRTAFTSHQLIELEREFHLNKYLARTRRIEISQRLGLTERQVKIWFQNRRMKFKKSTNKKMVKGALTTASSTTSQLNEDRLEDELIVERLLQYVNTNVETVSPQQNAPSIQEEGHITPPYQAYDYLDEFCTAPMEQFPLSEFNTDWGSNVLGLEAPVPTIENVTTPFTNGYAQDQPMAQNFCWNSNSSAAGSTSSEEILDVDYDFIQSLLDF</sequence>
<keyword evidence="8" id="KW-1185">Reference proteome</keyword>
<dbReference type="GO" id="GO:0005634">
    <property type="term" value="C:nucleus"/>
    <property type="evidence" value="ECO:0007669"/>
    <property type="project" value="UniProtKB-SubCell"/>
</dbReference>
<dbReference type="InterPro" id="IPR020479">
    <property type="entry name" value="HD_metazoa"/>
</dbReference>
<dbReference type="CDD" id="cd00086">
    <property type="entry name" value="homeodomain"/>
    <property type="match status" value="1"/>
</dbReference>